<keyword evidence="3" id="KW-1133">Transmembrane helix</keyword>
<gene>
    <name evidence="5" type="ORF">CUN67_24880</name>
</gene>
<dbReference type="InterPro" id="IPR016032">
    <property type="entry name" value="Sig_transdc_resp-reg_C-effctor"/>
</dbReference>
<protein>
    <recommendedName>
        <fullName evidence="4">OmpR/PhoB-type domain-containing protein</fullName>
    </recommendedName>
</protein>
<proteinExistence type="predicted"/>
<evidence type="ECO:0000256" key="3">
    <source>
        <dbReference type="SAM" id="Phobius"/>
    </source>
</evidence>
<name>A0A6B9GF34_PANCY</name>
<dbReference type="PROSITE" id="PS51755">
    <property type="entry name" value="OMPR_PHOB"/>
    <property type="match status" value="1"/>
</dbReference>
<evidence type="ECO:0000256" key="1">
    <source>
        <dbReference type="ARBA" id="ARBA00023125"/>
    </source>
</evidence>
<dbReference type="Proteomes" id="UP000502005">
    <property type="component" value="Plasmid pNE1B"/>
</dbReference>
<evidence type="ECO:0000313" key="5">
    <source>
        <dbReference type="EMBL" id="QGY32229.1"/>
    </source>
</evidence>
<dbReference type="InterPro" id="IPR001867">
    <property type="entry name" value="OmpR/PhoB-type_DNA-bd"/>
</dbReference>
<dbReference type="GO" id="GO:0003677">
    <property type="term" value="F:DNA binding"/>
    <property type="evidence" value="ECO:0007669"/>
    <property type="project" value="UniProtKB-UniRule"/>
</dbReference>
<dbReference type="RefSeq" id="WP_208718127.1">
    <property type="nucleotide sequence ID" value="NZ_CP024770.1"/>
</dbReference>
<dbReference type="Gene3D" id="1.10.10.10">
    <property type="entry name" value="Winged helix-like DNA-binding domain superfamily/Winged helix DNA-binding domain"/>
    <property type="match status" value="1"/>
</dbReference>
<evidence type="ECO:0000256" key="2">
    <source>
        <dbReference type="PROSITE-ProRule" id="PRU01091"/>
    </source>
</evidence>
<organism evidence="5 6">
    <name type="scientific">Pantoea cypripedii</name>
    <name type="common">Pectobacterium cypripedii</name>
    <name type="synonym">Erwinia cypripedii</name>
    <dbReference type="NCBI Taxonomy" id="55209"/>
    <lineage>
        <taxon>Bacteria</taxon>
        <taxon>Pseudomonadati</taxon>
        <taxon>Pseudomonadota</taxon>
        <taxon>Gammaproteobacteria</taxon>
        <taxon>Enterobacterales</taxon>
        <taxon>Erwiniaceae</taxon>
        <taxon>Pantoea</taxon>
    </lineage>
</organism>
<dbReference type="AlphaFoldDB" id="A0A6B9GF34"/>
<dbReference type="InterPro" id="IPR036388">
    <property type="entry name" value="WH-like_DNA-bd_sf"/>
</dbReference>
<geneLocation type="plasmid" evidence="6">
    <name>pne1b</name>
</geneLocation>
<accession>A0A6B9GF34</accession>
<keyword evidence="3" id="KW-0812">Transmembrane</keyword>
<dbReference type="SMART" id="SM00862">
    <property type="entry name" value="Trans_reg_C"/>
    <property type="match status" value="1"/>
</dbReference>
<feature type="transmembrane region" description="Helical" evidence="3">
    <location>
        <begin position="161"/>
        <end position="182"/>
    </location>
</feature>
<dbReference type="EMBL" id="CP024770">
    <property type="protein sequence ID" value="QGY32229.1"/>
    <property type="molecule type" value="Genomic_DNA"/>
</dbReference>
<keyword evidence="3" id="KW-0472">Membrane</keyword>
<dbReference type="GO" id="GO:0006355">
    <property type="term" value="P:regulation of DNA-templated transcription"/>
    <property type="evidence" value="ECO:0007669"/>
    <property type="project" value="InterPro"/>
</dbReference>
<feature type="DNA-binding region" description="OmpR/PhoB-type" evidence="2">
    <location>
        <begin position="3"/>
        <end position="102"/>
    </location>
</feature>
<sequence length="259" mass="29213">MNQNEISLSPEITFIQERSCLSSPGQEDIHLTPNERRLLELIISGKGKKETIIEEIWHSRGTIVGESSYHQLIKMLRRKLQIAGLPYSVIKTIPRHGITLNLTKCPEPEERVLNSPAHEEIAAEVVADAGNAELTALPELTLSQLGREKLNSGRFIHEKKLVLFGLVIFMLPTLLTCVYKLVNPEPQAFPFESNIGEVTFHLSSLRGISSEVLEQRRSKLPKSITNVYIASNGPKFWVAECEGELSKENKCRYELYSSY</sequence>
<keyword evidence="1 2" id="KW-0238">DNA-binding</keyword>
<evidence type="ECO:0000259" key="4">
    <source>
        <dbReference type="PROSITE" id="PS51755"/>
    </source>
</evidence>
<dbReference type="SUPFAM" id="SSF46894">
    <property type="entry name" value="C-terminal effector domain of the bipartite response regulators"/>
    <property type="match status" value="1"/>
</dbReference>
<keyword evidence="5" id="KW-0614">Plasmid</keyword>
<feature type="domain" description="OmpR/PhoB-type" evidence="4">
    <location>
        <begin position="3"/>
        <end position="102"/>
    </location>
</feature>
<reference evidence="5 6" key="1">
    <citation type="submission" date="2017-11" db="EMBL/GenBank/DDBJ databases">
        <title>Genome sequence of Pantoea cypripedii NE1.</title>
        <authorList>
            <person name="Nascimento F.X."/>
        </authorList>
    </citation>
    <scope>NUCLEOTIDE SEQUENCE [LARGE SCALE GENOMIC DNA]</scope>
    <source>
        <strain evidence="5 6">NE1</strain>
        <plasmid evidence="6">pne1b</plasmid>
    </source>
</reference>
<dbReference type="GO" id="GO:0000160">
    <property type="term" value="P:phosphorelay signal transduction system"/>
    <property type="evidence" value="ECO:0007669"/>
    <property type="project" value="InterPro"/>
</dbReference>
<evidence type="ECO:0000313" key="6">
    <source>
        <dbReference type="Proteomes" id="UP000502005"/>
    </source>
</evidence>
<dbReference type="Pfam" id="PF00486">
    <property type="entry name" value="Trans_reg_C"/>
    <property type="match status" value="1"/>
</dbReference>